<feature type="transmembrane region" description="Helical" evidence="1">
    <location>
        <begin position="20"/>
        <end position="40"/>
    </location>
</feature>
<proteinExistence type="predicted"/>
<name>A0A542DZ05_9MICO</name>
<evidence type="ECO:0000259" key="2">
    <source>
        <dbReference type="Pfam" id="PF19803"/>
    </source>
</evidence>
<protein>
    <recommendedName>
        <fullName evidence="2">DUF6286 domain-containing protein</fullName>
    </recommendedName>
</protein>
<evidence type="ECO:0000313" key="4">
    <source>
        <dbReference type="Proteomes" id="UP000317893"/>
    </source>
</evidence>
<dbReference type="AlphaFoldDB" id="A0A542DZ05"/>
<feature type="transmembrane region" description="Helical" evidence="1">
    <location>
        <begin position="74"/>
        <end position="94"/>
    </location>
</feature>
<dbReference type="Proteomes" id="UP000317893">
    <property type="component" value="Unassembled WGS sequence"/>
</dbReference>
<feature type="domain" description="DUF6286" evidence="2">
    <location>
        <begin position="84"/>
        <end position="182"/>
    </location>
</feature>
<evidence type="ECO:0000256" key="1">
    <source>
        <dbReference type="SAM" id="Phobius"/>
    </source>
</evidence>
<dbReference type="EMBL" id="VFMN01000001">
    <property type="protein sequence ID" value="TQJ08331.1"/>
    <property type="molecule type" value="Genomic_DNA"/>
</dbReference>
<evidence type="ECO:0000313" key="3">
    <source>
        <dbReference type="EMBL" id="TQJ08331.1"/>
    </source>
</evidence>
<reference evidence="3 4" key="1">
    <citation type="submission" date="2019-06" db="EMBL/GenBank/DDBJ databases">
        <title>Sequencing the genomes of 1000 actinobacteria strains.</title>
        <authorList>
            <person name="Klenk H.-P."/>
        </authorList>
    </citation>
    <scope>NUCLEOTIDE SEQUENCE [LARGE SCALE GENOMIC DNA]</scope>
    <source>
        <strain evidence="3 4">DSM 18607</strain>
    </source>
</reference>
<sequence length="190" mass="19640">MSTIPTSDVTPAPAKAPAAAPATVVTGVLLALVLLGVGVVFLRDALLAAGAVTGTPWLRWFADKAELISASSPWMLWAGPVAVVIGLVLIVAALKPRKATHWAAEEPGVHIGRSDAARLVANAAHESTSVVAARADVSGRRALRVTARTVATDTNGVTAEVDRAVTHRLAALRPTPSIRTRVVTSSPKED</sequence>
<keyword evidence="4" id="KW-1185">Reference proteome</keyword>
<gene>
    <name evidence="3" type="ORF">FB458_1417</name>
</gene>
<feature type="transmembrane region" description="Helical" evidence="1">
    <location>
        <begin position="45"/>
        <end position="62"/>
    </location>
</feature>
<accession>A0A542DZ05</accession>
<keyword evidence="1" id="KW-0472">Membrane</keyword>
<comment type="caution">
    <text evidence="3">The sequence shown here is derived from an EMBL/GenBank/DDBJ whole genome shotgun (WGS) entry which is preliminary data.</text>
</comment>
<dbReference type="InterPro" id="IPR046253">
    <property type="entry name" value="DUF6286"/>
</dbReference>
<dbReference type="RefSeq" id="WP_141847861.1">
    <property type="nucleotide sequence ID" value="NZ_BAAAPR010000004.1"/>
</dbReference>
<organism evidence="3 4">
    <name type="scientific">Lapillicoccus jejuensis</name>
    <dbReference type="NCBI Taxonomy" id="402171"/>
    <lineage>
        <taxon>Bacteria</taxon>
        <taxon>Bacillati</taxon>
        <taxon>Actinomycetota</taxon>
        <taxon>Actinomycetes</taxon>
        <taxon>Micrococcales</taxon>
        <taxon>Intrasporangiaceae</taxon>
        <taxon>Lapillicoccus</taxon>
    </lineage>
</organism>
<dbReference type="Pfam" id="PF19803">
    <property type="entry name" value="DUF6286"/>
    <property type="match status" value="1"/>
</dbReference>
<keyword evidence="1" id="KW-1133">Transmembrane helix</keyword>
<keyword evidence="1" id="KW-0812">Transmembrane</keyword>